<dbReference type="GO" id="GO:0032259">
    <property type="term" value="P:methylation"/>
    <property type="evidence" value="ECO:0007669"/>
    <property type="project" value="UniProtKB-KW"/>
</dbReference>
<dbReference type="PANTHER" id="PTHR18895:SF74">
    <property type="entry name" value="MTRF1L RELEASE FACTOR GLUTAMINE METHYLTRANSFERASE"/>
    <property type="match status" value="1"/>
</dbReference>
<dbReference type="EC" id="2.1.1.297" evidence="1"/>
<dbReference type="PANTHER" id="PTHR18895">
    <property type="entry name" value="HEMK METHYLTRANSFERASE"/>
    <property type="match status" value="1"/>
</dbReference>
<proteinExistence type="predicted"/>
<organism evidence="1 2">
    <name type="scientific">Nocardioides kongjuensis</name>
    <dbReference type="NCBI Taxonomy" id="349522"/>
    <lineage>
        <taxon>Bacteria</taxon>
        <taxon>Bacillati</taxon>
        <taxon>Actinomycetota</taxon>
        <taxon>Actinomycetes</taxon>
        <taxon>Propionibacteriales</taxon>
        <taxon>Nocardioidaceae</taxon>
        <taxon>Nocardioides</taxon>
    </lineage>
</organism>
<keyword evidence="1" id="KW-0808">Transferase</keyword>
<dbReference type="SUPFAM" id="SSF53335">
    <property type="entry name" value="S-adenosyl-L-methionine-dependent methyltransferases"/>
    <property type="match status" value="1"/>
</dbReference>
<dbReference type="RefSeq" id="WP_179726174.1">
    <property type="nucleotide sequence ID" value="NZ_BAABEF010000001.1"/>
</dbReference>
<keyword evidence="2" id="KW-1185">Reference proteome</keyword>
<keyword evidence="1" id="KW-0489">Methyltransferase</keyword>
<evidence type="ECO:0000313" key="2">
    <source>
        <dbReference type="Proteomes" id="UP000582231"/>
    </source>
</evidence>
<dbReference type="InterPro" id="IPR050320">
    <property type="entry name" value="N5-glutamine_MTase"/>
</dbReference>
<dbReference type="Proteomes" id="UP000582231">
    <property type="component" value="Unassembled WGS sequence"/>
</dbReference>
<dbReference type="GO" id="GO:0003676">
    <property type="term" value="F:nucleic acid binding"/>
    <property type="evidence" value="ECO:0007669"/>
    <property type="project" value="InterPro"/>
</dbReference>
<dbReference type="Gene3D" id="3.40.50.150">
    <property type="entry name" value="Vaccinia Virus protein VP39"/>
    <property type="match status" value="1"/>
</dbReference>
<name>A0A852RTD1_9ACTN</name>
<evidence type="ECO:0000313" key="1">
    <source>
        <dbReference type="EMBL" id="NYD29842.1"/>
    </source>
</evidence>
<comment type="caution">
    <text evidence="1">The sequence shown here is derived from an EMBL/GenBank/DDBJ whole genome shotgun (WGS) entry which is preliminary data.</text>
</comment>
<dbReference type="PROSITE" id="PS00092">
    <property type="entry name" value="N6_MTASE"/>
    <property type="match status" value="1"/>
</dbReference>
<dbReference type="EC" id="2.1.1.298" evidence="1"/>
<dbReference type="GO" id="GO:0005840">
    <property type="term" value="C:ribosome"/>
    <property type="evidence" value="ECO:0007669"/>
    <property type="project" value="UniProtKB-KW"/>
</dbReference>
<dbReference type="InterPro" id="IPR002052">
    <property type="entry name" value="DNA_methylase_N6_adenine_CS"/>
</dbReference>
<dbReference type="AlphaFoldDB" id="A0A852RTD1"/>
<keyword evidence="1" id="KW-0687">Ribonucleoprotein</keyword>
<dbReference type="InterPro" id="IPR029063">
    <property type="entry name" value="SAM-dependent_MTases_sf"/>
</dbReference>
<accession>A0A852RTD1</accession>
<reference evidence="1 2" key="1">
    <citation type="submission" date="2020-07" db="EMBL/GenBank/DDBJ databases">
        <title>Sequencing the genomes of 1000 actinobacteria strains.</title>
        <authorList>
            <person name="Klenk H.-P."/>
        </authorList>
    </citation>
    <scope>NUCLEOTIDE SEQUENCE [LARGE SCALE GENOMIC DNA]</scope>
    <source>
        <strain evidence="1 2">DSM 19082</strain>
    </source>
</reference>
<dbReference type="CDD" id="cd02440">
    <property type="entry name" value="AdoMet_MTases"/>
    <property type="match status" value="1"/>
</dbReference>
<protein>
    <submittedName>
        <fullName evidence="1">Release factor glutamine methyltransferase/ribosomal protein L3 glutamine methyltransferase</fullName>
        <ecNumber evidence="1">2.1.1.297</ecNumber>
        <ecNumber evidence="1">2.1.1.298</ecNumber>
    </submittedName>
</protein>
<keyword evidence="1" id="KW-0689">Ribosomal protein</keyword>
<dbReference type="EMBL" id="JACCBF010000001">
    <property type="protein sequence ID" value="NYD29842.1"/>
    <property type="molecule type" value="Genomic_DNA"/>
</dbReference>
<gene>
    <name evidence="1" type="ORF">BJ958_001388</name>
</gene>
<dbReference type="GO" id="GO:0102559">
    <property type="term" value="F:peptide chain release factor N(5)-glutamine methyltransferase activity"/>
    <property type="evidence" value="ECO:0007669"/>
    <property type="project" value="UniProtKB-EC"/>
</dbReference>
<sequence length="209" mass="22359">MTRRPPDSRTVPFGSLTIRYDDRVLAPREWTQTQALWANDLLAVVPPGPVLELCSGVGHLGLLAVHGTDRRLVCVDVDPVACAYAVDNAAAAGRAELVDVRNVSLSEFRSDEVFALVVADPPWVRTDLVGCFPADPVLAIDGGTDGLDRARECVRLIDRHLHPEGAALLQLGSYAEAEALAAELPGTLSVASSRAEPGRGLVVRLLRPQ</sequence>